<sequence>MSNTPITPKPPLPHAGMGKHGVSFGPDYNTEGGGVWQNTSSKQEKIVELKSELPHIYSNPETKNQPSQFIRQLSLDDATDSVSERLDLNIADGCSLIFSTVDKKLDLMEGYEPHIFEALNAATSKENESLETQESYKNYIDKNLKVVEKELEECVGNIGALDRLVRLKRAKEMGVLEGTTVGKGSSFLRYVLDYSHIEETPNKTYDIYDITDSEIASLHLQIDTFTSPPFSEFSNPSKKSINVLSAQGDIFYGLCLYYRLVTAKKALEELREKWEYLVTEADMNVDRRALENRSAEKPQINRERLDEVIRGILVEGSGERLKRWWELVEGGGDGMLEEDEMVKVVELYQSPVKSAINEFTTAVIENLEEDKTNKIGTKKHKKYLNKLLKRTMGRCYEVEQEAPHRLRCIYTWADKSHQDGKFSAVHVSDDITGRKRYVELLPKISYAEFHEIQKEQFEFLDNFGEGYMKSWREEMWVKQGLRRQNKELIWQCAGFFVVVSLLDAAIYVI</sequence>
<dbReference type="AlphaFoldDB" id="A0A9W7FMA1"/>
<protein>
    <submittedName>
        <fullName evidence="2">Uncharacterized protein</fullName>
    </submittedName>
</protein>
<accession>A0A9W7FMA1</accession>
<dbReference type="EMBL" id="BRXW01000218">
    <property type="protein sequence ID" value="GMI14787.1"/>
    <property type="molecule type" value="Genomic_DNA"/>
</dbReference>
<reference evidence="3" key="1">
    <citation type="journal article" date="2023" name="Commun. Biol.">
        <title>Genome analysis of Parmales, the sister group of diatoms, reveals the evolutionary specialization of diatoms from phago-mixotrophs to photoautotrophs.</title>
        <authorList>
            <person name="Ban H."/>
            <person name="Sato S."/>
            <person name="Yoshikawa S."/>
            <person name="Yamada K."/>
            <person name="Nakamura Y."/>
            <person name="Ichinomiya M."/>
            <person name="Sato N."/>
            <person name="Blanc-Mathieu R."/>
            <person name="Endo H."/>
            <person name="Kuwata A."/>
            <person name="Ogata H."/>
        </authorList>
    </citation>
    <scope>NUCLEOTIDE SEQUENCE [LARGE SCALE GENOMIC DNA]</scope>
    <source>
        <strain evidence="3">NIES 3700</strain>
    </source>
</reference>
<dbReference type="OrthoDB" id="43218at2759"/>
<comment type="caution">
    <text evidence="2">The sequence shown here is derived from an EMBL/GenBank/DDBJ whole genome shotgun (WGS) entry which is preliminary data.</text>
</comment>
<evidence type="ECO:0000256" key="1">
    <source>
        <dbReference type="SAM" id="MobiDB-lite"/>
    </source>
</evidence>
<proteinExistence type="predicted"/>
<dbReference type="Proteomes" id="UP001165122">
    <property type="component" value="Unassembled WGS sequence"/>
</dbReference>
<evidence type="ECO:0000313" key="2">
    <source>
        <dbReference type="EMBL" id="GMI14787.1"/>
    </source>
</evidence>
<name>A0A9W7FMA1_9STRA</name>
<organism evidence="2 3">
    <name type="scientific">Triparma laevis f. longispina</name>
    <dbReference type="NCBI Taxonomy" id="1714387"/>
    <lineage>
        <taxon>Eukaryota</taxon>
        <taxon>Sar</taxon>
        <taxon>Stramenopiles</taxon>
        <taxon>Ochrophyta</taxon>
        <taxon>Bolidophyceae</taxon>
        <taxon>Parmales</taxon>
        <taxon>Triparmaceae</taxon>
        <taxon>Triparma</taxon>
    </lineage>
</organism>
<gene>
    <name evidence="2" type="ORF">TrLO_g4340</name>
</gene>
<evidence type="ECO:0000313" key="3">
    <source>
        <dbReference type="Proteomes" id="UP001165122"/>
    </source>
</evidence>
<keyword evidence="3" id="KW-1185">Reference proteome</keyword>
<feature type="region of interest" description="Disordered" evidence="1">
    <location>
        <begin position="1"/>
        <end position="37"/>
    </location>
</feature>